<dbReference type="Gene3D" id="3.40.30.10">
    <property type="entry name" value="Glutaredoxin"/>
    <property type="match status" value="2"/>
</dbReference>
<dbReference type="AlphaFoldDB" id="A0A061SA90"/>
<dbReference type="InterPro" id="IPR013766">
    <property type="entry name" value="Thioredoxin_domain"/>
</dbReference>
<protein>
    <recommendedName>
        <fullName evidence="2">Thioredoxin domain-containing protein</fullName>
    </recommendedName>
</protein>
<dbReference type="EMBL" id="GBEZ01005497">
    <property type="protein sequence ID" value="JAC79815.1"/>
    <property type="molecule type" value="Transcribed_RNA"/>
</dbReference>
<dbReference type="CDD" id="cd02947">
    <property type="entry name" value="TRX_family"/>
    <property type="match status" value="1"/>
</dbReference>
<feature type="compositionally biased region" description="Basic residues" evidence="1">
    <location>
        <begin position="31"/>
        <end position="41"/>
    </location>
</feature>
<dbReference type="Pfam" id="PF00085">
    <property type="entry name" value="Thioredoxin"/>
    <property type="match status" value="1"/>
</dbReference>
<sequence>MTLSVVRRAILPVVSRSVSGSRPSCAAKSRSLTRYRLRTSHTAKSSLGEGPTPDLRPNETPEESERRRQAESARVEERTQYVESREEFDAFLTEAGDKLVFVSIESQEECDLGDYPDPADVQRTVSDDKMAPCRQIKSTLARVARECADAVFLTIELSEDNPDLEELAKELGVTRFPTFQYYKDGELVWEHIGAGQATKQSIGEGLLFYGDQAAGGTHASEYITQIASKGDLEDFLEMCAAPQDTPIGVENEVPCEKQLAVLDVSLMKDSPACLHIYPAVLALAKNTAGACRWARLCGDVSPDAKKLMDELKVDRVPAFIFFNEDKEVGRYIGADRLQLMNTVIDIQKAEGIRLKDRKPRKRLGTAEAKRIAKEARARNKAAQWTI</sequence>
<evidence type="ECO:0000313" key="3">
    <source>
        <dbReference type="EMBL" id="JAC79815.1"/>
    </source>
</evidence>
<feature type="compositionally biased region" description="Basic and acidic residues" evidence="1">
    <location>
        <begin position="56"/>
        <end position="79"/>
    </location>
</feature>
<reference evidence="3" key="1">
    <citation type="submission" date="2014-05" db="EMBL/GenBank/DDBJ databases">
        <title>The transcriptome of the halophilic microalga Tetraselmis sp. GSL018 isolated from the Great Salt Lake, Utah.</title>
        <authorList>
            <person name="Jinkerson R.E."/>
            <person name="D'Adamo S."/>
            <person name="Posewitz M.C."/>
        </authorList>
    </citation>
    <scope>NUCLEOTIDE SEQUENCE</scope>
    <source>
        <strain evidence="3">GSL018</strain>
    </source>
</reference>
<feature type="region of interest" description="Disordered" evidence="1">
    <location>
        <begin position="19"/>
        <end position="79"/>
    </location>
</feature>
<organism evidence="3">
    <name type="scientific">Tetraselmis sp. GSL018</name>
    <dbReference type="NCBI Taxonomy" id="582737"/>
    <lineage>
        <taxon>Eukaryota</taxon>
        <taxon>Viridiplantae</taxon>
        <taxon>Chlorophyta</taxon>
        <taxon>core chlorophytes</taxon>
        <taxon>Chlorodendrophyceae</taxon>
        <taxon>Chlorodendrales</taxon>
        <taxon>Chlorodendraceae</taxon>
        <taxon>Tetraselmis</taxon>
    </lineage>
</organism>
<feature type="compositionally biased region" description="Low complexity" evidence="1">
    <location>
        <begin position="19"/>
        <end position="30"/>
    </location>
</feature>
<dbReference type="PANTHER" id="PTHR47578">
    <property type="entry name" value="THIOREDOXIN-LIKE PROTEIN CDSP32, CHLOROPLASTIC"/>
    <property type="match status" value="1"/>
</dbReference>
<dbReference type="InterPro" id="IPR036249">
    <property type="entry name" value="Thioredoxin-like_sf"/>
</dbReference>
<proteinExistence type="predicted"/>
<dbReference type="PANTHER" id="PTHR47578:SF1">
    <property type="entry name" value="THIOREDOXIN-LIKE PROTEIN CDSP32, CHLOROPLASTIC"/>
    <property type="match status" value="1"/>
</dbReference>
<name>A0A061SA90_9CHLO</name>
<dbReference type="InterPro" id="IPR044192">
    <property type="entry name" value="CDSP32"/>
</dbReference>
<dbReference type="GO" id="GO:0016671">
    <property type="term" value="F:oxidoreductase activity, acting on a sulfur group of donors, disulfide as acceptor"/>
    <property type="evidence" value="ECO:0007669"/>
    <property type="project" value="InterPro"/>
</dbReference>
<evidence type="ECO:0000256" key="1">
    <source>
        <dbReference type="SAM" id="MobiDB-lite"/>
    </source>
</evidence>
<feature type="domain" description="Thioredoxin" evidence="2">
    <location>
        <begin position="132"/>
        <end position="196"/>
    </location>
</feature>
<accession>A0A061SA90</accession>
<evidence type="ECO:0000259" key="2">
    <source>
        <dbReference type="Pfam" id="PF00085"/>
    </source>
</evidence>
<gene>
    <name evidence="3" type="ORF">TSPGSL018_11775</name>
</gene>
<dbReference type="SUPFAM" id="SSF52833">
    <property type="entry name" value="Thioredoxin-like"/>
    <property type="match status" value="2"/>
</dbReference>